<dbReference type="STRING" id="1036612.A0A1L9TQ11"/>
<feature type="region of interest" description="Disordered" evidence="1">
    <location>
        <begin position="247"/>
        <end position="279"/>
    </location>
</feature>
<dbReference type="RefSeq" id="XP_040705332.1">
    <property type="nucleotide sequence ID" value="XM_040844718.1"/>
</dbReference>
<dbReference type="PANTHER" id="PTHR36205">
    <property type="entry name" value="CHROMOSOME 19, WHOLE GENOME SHOTGUN SEQUENCE"/>
    <property type="match status" value="1"/>
</dbReference>
<name>A0A1L9TQ11_9EURO</name>
<dbReference type="OrthoDB" id="3353407at2759"/>
<feature type="compositionally biased region" description="Polar residues" evidence="1">
    <location>
        <begin position="248"/>
        <end position="257"/>
    </location>
</feature>
<dbReference type="Proteomes" id="UP000184356">
    <property type="component" value="Unassembled WGS sequence"/>
</dbReference>
<dbReference type="GeneID" id="63760791"/>
<evidence type="ECO:0008006" key="4">
    <source>
        <dbReference type="Google" id="ProtNLM"/>
    </source>
</evidence>
<accession>A0A1L9TQ11</accession>
<dbReference type="EMBL" id="KV878584">
    <property type="protein sequence ID" value="OJJ61526.1"/>
    <property type="molecule type" value="Genomic_DNA"/>
</dbReference>
<keyword evidence="3" id="KW-1185">Reference proteome</keyword>
<evidence type="ECO:0000256" key="1">
    <source>
        <dbReference type="SAM" id="MobiDB-lite"/>
    </source>
</evidence>
<dbReference type="InterPro" id="IPR021822">
    <property type="entry name" value="DUF3405"/>
</dbReference>
<organism evidence="2 3">
    <name type="scientific">Aspergillus sydowii CBS 593.65</name>
    <dbReference type="NCBI Taxonomy" id="1036612"/>
    <lineage>
        <taxon>Eukaryota</taxon>
        <taxon>Fungi</taxon>
        <taxon>Dikarya</taxon>
        <taxon>Ascomycota</taxon>
        <taxon>Pezizomycotina</taxon>
        <taxon>Eurotiomycetes</taxon>
        <taxon>Eurotiomycetidae</taxon>
        <taxon>Eurotiales</taxon>
        <taxon>Aspergillaceae</taxon>
        <taxon>Aspergillus</taxon>
        <taxon>Aspergillus subgen. Nidulantes</taxon>
    </lineage>
</organism>
<reference evidence="3" key="1">
    <citation type="journal article" date="2017" name="Genome Biol.">
        <title>Comparative genomics reveals high biological diversity and specific adaptations in the industrially and medically important fungal genus Aspergillus.</title>
        <authorList>
            <person name="de Vries R.P."/>
            <person name="Riley R."/>
            <person name="Wiebenga A."/>
            <person name="Aguilar-Osorio G."/>
            <person name="Amillis S."/>
            <person name="Uchima C.A."/>
            <person name="Anderluh G."/>
            <person name="Asadollahi M."/>
            <person name="Askin M."/>
            <person name="Barry K."/>
            <person name="Battaglia E."/>
            <person name="Bayram O."/>
            <person name="Benocci T."/>
            <person name="Braus-Stromeyer S.A."/>
            <person name="Caldana C."/>
            <person name="Canovas D."/>
            <person name="Cerqueira G.C."/>
            <person name="Chen F."/>
            <person name="Chen W."/>
            <person name="Choi C."/>
            <person name="Clum A."/>
            <person name="Dos Santos R.A."/>
            <person name="Damasio A.R."/>
            <person name="Diallinas G."/>
            <person name="Emri T."/>
            <person name="Fekete E."/>
            <person name="Flipphi M."/>
            <person name="Freyberg S."/>
            <person name="Gallo A."/>
            <person name="Gournas C."/>
            <person name="Habgood R."/>
            <person name="Hainaut M."/>
            <person name="Harispe M.L."/>
            <person name="Henrissat B."/>
            <person name="Hilden K.S."/>
            <person name="Hope R."/>
            <person name="Hossain A."/>
            <person name="Karabika E."/>
            <person name="Karaffa L."/>
            <person name="Karanyi Z."/>
            <person name="Krasevec N."/>
            <person name="Kuo A."/>
            <person name="Kusch H."/>
            <person name="LaButti K."/>
            <person name="Lagendijk E.L."/>
            <person name="Lapidus A."/>
            <person name="Levasseur A."/>
            <person name="Lindquist E."/>
            <person name="Lipzen A."/>
            <person name="Logrieco A.F."/>
            <person name="MacCabe A."/>
            <person name="Maekelae M.R."/>
            <person name="Malavazi I."/>
            <person name="Melin P."/>
            <person name="Meyer V."/>
            <person name="Mielnichuk N."/>
            <person name="Miskei M."/>
            <person name="Molnar A.P."/>
            <person name="Mule G."/>
            <person name="Ngan C.Y."/>
            <person name="Orejas M."/>
            <person name="Orosz E."/>
            <person name="Ouedraogo J.P."/>
            <person name="Overkamp K.M."/>
            <person name="Park H.-S."/>
            <person name="Perrone G."/>
            <person name="Piumi F."/>
            <person name="Punt P.J."/>
            <person name="Ram A.F."/>
            <person name="Ramon A."/>
            <person name="Rauscher S."/>
            <person name="Record E."/>
            <person name="Riano-Pachon D.M."/>
            <person name="Robert V."/>
            <person name="Roehrig J."/>
            <person name="Ruller R."/>
            <person name="Salamov A."/>
            <person name="Salih N.S."/>
            <person name="Samson R.A."/>
            <person name="Sandor E."/>
            <person name="Sanguinetti M."/>
            <person name="Schuetze T."/>
            <person name="Sepcic K."/>
            <person name="Shelest E."/>
            <person name="Sherlock G."/>
            <person name="Sophianopoulou V."/>
            <person name="Squina F.M."/>
            <person name="Sun H."/>
            <person name="Susca A."/>
            <person name="Todd R.B."/>
            <person name="Tsang A."/>
            <person name="Unkles S.E."/>
            <person name="van de Wiele N."/>
            <person name="van Rossen-Uffink D."/>
            <person name="Oliveira J.V."/>
            <person name="Vesth T.C."/>
            <person name="Visser J."/>
            <person name="Yu J.-H."/>
            <person name="Zhou M."/>
            <person name="Andersen M.R."/>
            <person name="Archer D.B."/>
            <person name="Baker S.E."/>
            <person name="Benoit I."/>
            <person name="Brakhage A.A."/>
            <person name="Braus G.H."/>
            <person name="Fischer R."/>
            <person name="Frisvad J.C."/>
            <person name="Goldman G.H."/>
            <person name="Houbraken J."/>
            <person name="Oakley B."/>
            <person name="Pocsi I."/>
            <person name="Scazzocchio C."/>
            <person name="Seiboth B."/>
            <person name="vanKuyk P.A."/>
            <person name="Wortman J."/>
            <person name="Dyer P.S."/>
            <person name="Grigoriev I.V."/>
        </authorList>
    </citation>
    <scope>NUCLEOTIDE SEQUENCE [LARGE SCALE GENOMIC DNA]</scope>
    <source>
        <strain evidence="3">CBS 593.65</strain>
    </source>
</reference>
<gene>
    <name evidence="2" type="ORF">ASPSYDRAFT_30011</name>
</gene>
<dbReference type="VEuPathDB" id="FungiDB:ASPSYDRAFT_30011"/>
<dbReference type="PANTHER" id="PTHR36205:SF4">
    <property type="match status" value="1"/>
</dbReference>
<evidence type="ECO:0000313" key="3">
    <source>
        <dbReference type="Proteomes" id="UP000184356"/>
    </source>
</evidence>
<protein>
    <recommendedName>
        <fullName evidence="4">Glycosyl transferase CAP10 domain-containing protein</fullName>
    </recommendedName>
</protein>
<dbReference type="AlphaFoldDB" id="A0A1L9TQ11"/>
<sequence length="687" mass="78906">MFILVRRPWLRRLGYLTCAITVTTYLTVYLEEEPLCATYTSDRPGILKPGQLQQVVGVAPVVDEVEYKGPVEADEMGMAHDIRCLDIKTILNFPFIVRNKQFYLGGTLTLTNSESVSASHPVPYIYDPYPAYNTRKWKKEFRGKFQPCLGPSGRPLDRRSAEDMIQVYRGQQDGFPAPAFGSYEALGLDAEVCTDRYSRFGAYGYDEDSEDEMPGFTRPSPVLWWEVDWSRLQSLCLERNANRYKSIDTANPSSQSPLALGLPQAPNEPGETEPAGTSNVKQFYPRSAVLIRAWGGLDWTPNHREYLRSLIMELSLHSGGEYEIYLLIHVKDDEVPIYSNADSINRLRNHIPKEFRNMALFFNKKLLEAWYPKIKEHSPKLQHHQPLQIFSQLYPHFDYYWQLELDSRLTGHSYHFVDRAVSFARQQPRKYLWERNAYFYTPGVHGNWSQFTQMVHESLSGKSNSTIWGPVAGTGIRPLRPDPPVPDPENDSYTWGVGEEADFITFLPIFNPKDTQWTFPNEIWNFKYGVETPRRAAVITMGRYSKRLLDLIHDSQATEGLGLASEMTGASWALFHGLKAVYVPHPIYADGHWTPQELGRIYNPGPPENINGGPDSIWNFDHLFDHITYRLSYMFTTHTAEDLYRRWLGYGSQLDKVGEMVRLLSLFSSSWSVYVTFLGMDANILVF</sequence>
<proteinExistence type="predicted"/>
<dbReference type="Pfam" id="PF11885">
    <property type="entry name" value="DUF3405"/>
    <property type="match status" value="1"/>
</dbReference>
<evidence type="ECO:0000313" key="2">
    <source>
        <dbReference type="EMBL" id="OJJ61526.1"/>
    </source>
</evidence>